<dbReference type="PANTHER" id="PTHR43975">
    <property type="entry name" value="ZGC:101858"/>
    <property type="match status" value="1"/>
</dbReference>
<feature type="region of interest" description="Disordered" evidence="1">
    <location>
        <begin position="163"/>
        <end position="182"/>
    </location>
</feature>
<dbReference type="Pfam" id="PF13561">
    <property type="entry name" value="adh_short_C2"/>
    <property type="match status" value="1"/>
</dbReference>
<feature type="compositionally biased region" description="Basic and acidic residues" evidence="1">
    <location>
        <begin position="164"/>
        <end position="176"/>
    </location>
</feature>
<accession>A0A238BNL3</accession>
<dbReference type="InterPro" id="IPR002347">
    <property type="entry name" value="SDR_fam"/>
</dbReference>
<sequence length="205" mass="23092">MDETAYEAFIKYSKNTHALGRVGNPDEVANAIAFLASSASSFITGASIPVDGGRHAMCPLKLGSMAQCTTIENENEGEFIMGNSYYDSEENEYVVASRSEPVTYPVRRQREDSFRRNNHRLITTKRNTDERMDPLPATITRRIIPPRRYSPGPTDYRTLTVSSVEKKSSFPSHHTEQGSVSKNMTKEIISHEAITQHIMLLFFLI</sequence>
<protein>
    <submittedName>
        <fullName evidence="2">Uncharacterized protein</fullName>
    </submittedName>
</protein>
<keyword evidence="3" id="KW-1185">Reference proteome</keyword>
<organism evidence="2 3">
    <name type="scientific">Onchocerca flexuosa</name>
    <dbReference type="NCBI Taxonomy" id="387005"/>
    <lineage>
        <taxon>Eukaryota</taxon>
        <taxon>Metazoa</taxon>
        <taxon>Ecdysozoa</taxon>
        <taxon>Nematoda</taxon>
        <taxon>Chromadorea</taxon>
        <taxon>Rhabditida</taxon>
        <taxon>Spirurina</taxon>
        <taxon>Spiruromorpha</taxon>
        <taxon>Filarioidea</taxon>
        <taxon>Onchocercidae</taxon>
        <taxon>Onchocerca</taxon>
    </lineage>
</organism>
<dbReference type="EMBL" id="KZ270049">
    <property type="protein sequence ID" value="OZC06989.1"/>
    <property type="molecule type" value="Genomic_DNA"/>
</dbReference>
<evidence type="ECO:0000313" key="3">
    <source>
        <dbReference type="Proteomes" id="UP000242913"/>
    </source>
</evidence>
<dbReference type="Gene3D" id="3.40.50.720">
    <property type="entry name" value="NAD(P)-binding Rossmann-like Domain"/>
    <property type="match status" value="1"/>
</dbReference>
<reference evidence="2 3" key="1">
    <citation type="submission" date="2015-12" db="EMBL/GenBank/DDBJ databases">
        <title>Draft genome of the nematode, Onchocerca flexuosa.</title>
        <authorList>
            <person name="Mitreva M."/>
        </authorList>
    </citation>
    <scope>NUCLEOTIDE SEQUENCE [LARGE SCALE GENOMIC DNA]</scope>
    <source>
        <strain evidence="2">Red Deer</strain>
    </source>
</reference>
<gene>
    <name evidence="2" type="ORF">X798_06034</name>
</gene>
<dbReference type="InterPro" id="IPR036291">
    <property type="entry name" value="NAD(P)-bd_dom_sf"/>
</dbReference>
<proteinExistence type="predicted"/>
<name>A0A238BNL3_9BILA</name>
<dbReference type="SUPFAM" id="SSF51735">
    <property type="entry name" value="NAD(P)-binding Rossmann-fold domains"/>
    <property type="match status" value="1"/>
</dbReference>
<dbReference type="Proteomes" id="UP000242913">
    <property type="component" value="Unassembled WGS sequence"/>
</dbReference>
<dbReference type="AlphaFoldDB" id="A0A238BNL3"/>
<evidence type="ECO:0000256" key="1">
    <source>
        <dbReference type="SAM" id="MobiDB-lite"/>
    </source>
</evidence>
<dbReference type="PANTHER" id="PTHR43975:SF2">
    <property type="entry name" value="EG:BACR7A4.14 PROTEIN-RELATED"/>
    <property type="match status" value="1"/>
</dbReference>
<dbReference type="OrthoDB" id="47007at2759"/>
<evidence type="ECO:0000313" key="2">
    <source>
        <dbReference type="EMBL" id="OZC06989.1"/>
    </source>
</evidence>